<evidence type="ECO:0000313" key="2">
    <source>
        <dbReference type="EMBL" id="CAE7247869.1"/>
    </source>
</evidence>
<proteinExistence type="predicted"/>
<dbReference type="PANTHER" id="PTHR47447:SF17">
    <property type="entry name" value="OS12G0638900 PROTEIN"/>
    <property type="match status" value="1"/>
</dbReference>
<protein>
    <recommendedName>
        <fullName evidence="4">Pentatricopeptide repeat-containing protein</fullName>
    </recommendedName>
</protein>
<dbReference type="Proteomes" id="UP000604046">
    <property type="component" value="Unassembled WGS sequence"/>
</dbReference>
<keyword evidence="3" id="KW-1185">Reference proteome</keyword>
<comment type="caution">
    <text evidence="2">The sequence shown here is derived from an EMBL/GenBank/DDBJ whole genome shotgun (WGS) entry which is preliminary data.</text>
</comment>
<dbReference type="OrthoDB" id="428794at2759"/>
<sequence length="427" mass="47941">MVSPLYQMARAGHWQQCLSMLHAMERRSMMLDTVSINICIHACRRHWEPALACFDQIRQRRLRPTAVTFGSVVAALGTGHRWIQVVALLQHLPQALGCKQVLMNAALGVFKKAHRWDLALDLCTMQNMAKVLNPVGMTEVVAAFSKSHRWQQALALALQNQKANLQSYNWLLYGFRGGACWQAGLALLVHAAYRSIDANTISHRHVMFLLSCGPWQQSVQQLRTIRECPHWCWQADAETIALALATFEHHHRAIEHQDILVHVVSRVLQLQSKYDASIFRSRVVHDVTMLHEVWIHAALPSVLGLSLCRHFIAAIIAALNRKCPSVRDGIRNPSVQNAHVLPSFVARLLSEASSLRGASRRTPAWWTRAQLAVSPSLVASTMAKRVDASSVSAWIGYRLVLPERCFGELCDELVVEAKLRALGERPT</sequence>
<dbReference type="AlphaFoldDB" id="A0A812LKQ6"/>
<accession>A0A812LKQ6</accession>
<dbReference type="InterPro" id="IPR011990">
    <property type="entry name" value="TPR-like_helical_dom_sf"/>
</dbReference>
<organism evidence="2 3">
    <name type="scientific">Symbiodinium natans</name>
    <dbReference type="NCBI Taxonomy" id="878477"/>
    <lineage>
        <taxon>Eukaryota</taxon>
        <taxon>Sar</taxon>
        <taxon>Alveolata</taxon>
        <taxon>Dinophyceae</taxon>
        <taxon>Suessiales</taxon>
        <taxon>Symbiodiniaceae</taxon>
        <taxon>Symbiodinium</taxon>
    </lineage>
</organism>
<evidence type="ECO:0000256" key="1">
    <source>
        <dbReference type="ARBA" id="ARBA00022737"/>
    </source>
</evidence>
<dbReference type="PANTHER" id="PTHR47447">
    <property type="entry name" value="OS03G0856100 PROTEIN"/>
    <property type="match status" value="1"/>
</dbReference>
<evidence type="ECO:0008006" key="4">
    <source>
        <dbReference type="Google" id="ProtNLM"/>
    </source>
</evidence>
<dbReference type="EMBL" id="CAJNDS010001112">
    <property type="protein sequence ID" value="CAE7247869.1"/>
    <property type="molecule type" value="Genomic_DNA"/>
</dbReference>
<name>A0A812LKQ6_9DINO</name>
<dbReference type="Gene3D" id="1.25.40.10">
    <property type="entry name" value="Tetratricopeptide repeat domain"/>
    <property type="match status" value="1"/>
</dbReference>
<evidence type="ECO:0000313" key="3">
    <source>
        <dbReference type="Proteomes" id="UP000604046"/>
    </source>
</evidence>
<reference evidence="2" key="1">
    <citation type="submission" date="2021-02" db="EMBL/GenBank/DDBJ databases">
        <authorList>
            <person name="Dougan E. K."/>
            <person name="Rhodes N."/>
            <person name="Thang M."/>
            <person name="Chan C."/>
        </authorList>
    </citation>
    <scope>NUCLEOTIDE SEQUENCE</scope>
</reference>
<gene>
    <name evidence="2" type="ORF">SNAT2548_LOCUS11951</name>
</gene>
<keyword evidence="1" id="KW-0677">Repeat</keyword>